<sequence>MMPAAKIGGLVPFSSCDYPGKLACVVFLAGCPWRCGYCHNPHLQAREQHDAAPQWDEILIWLKTRRGLLDAVVFSGGEPLTEPRLPEMMSAVKALGFNIGLHSGGAYPKRLQECLPYLDWVGFDIKSDFMLYEKITTVTGSGAVASASLKLLLASKVALECRSTIHPSLHSEDELIHLAQILSKAGVQRYVLQSFRPAGCIEPALINSAQLHFPLPATLVAIEQQFASFEFVPTLVA</sequence>
<organism evidence="8 10">
    <name type="scientific">Iodobacter fluviatilis</name>
    <dbReference type="NCBI Taxonomy" id="537"/>
    <lineage>
        <taxon>Bacteria</taxon>
        <taxon>Pseudomonadati</taxon>
        <taxon>Pseudomonadota</taxon>
        <taxon>Betaproteobacteria</taxon>
        <taxon>Neisseriales</taxon>
        <taxon>Chitinibacteraceae</taxon>
        <taxon>Iodobacter</taxon>
    </lineage>
</organism>
<keyword evidence="3" id="KW-0949">S-adenosyl-L-methionine</keyword>
<comment type="cofactor">
    <cofactor evidence="1">
        <name>[4Fe-4S] cluster</name>
        <dbReference type="ChEBI" id="CHEBI:49883"/>
    </cofactor>
</comment>
<dbReference type="Proteomes" id="UP000255108">
    <property type="component" value="Unassembled WGS sequence"/>
</dbReference>
<dbReference type="SUPFAM" id="SSF102114">
    <property type="entry name" value="Radical SAM enzymes"/>
    <property type="match status" value="1"/>
</dbReference>
<keyword evidence="9" id="KW-0456">Lyase</keyword>
<keyword evidence="5" id="KW-0408">Iron</keyword>
<reference evidence="9 11" key="2">
    <citation type="submission" date="2019-03" db="EMBL/GenBank/DDBJ databases">
        <title>Genomic Encyclopedia of Type Strains, Phase IV (KMG-IV): sequencing the most valuable type-strain genomes for metagenomic binning, comparative biology and taxonomic classification.</title>
        <authorList>
            <person name="Goeker M."/>
        </authorList>
    </citation>
    <scope>NUCLEOTIDE SEQUENCE [LARGE SCALE GENOMIC DNA]</scope>
    <source>
        <strain evidence="9 11">DSM 3764</strain>
    </source>
</reference>
<dbReference type="Gene3D" id="3.20.20.70">
    <property type="entry name" value="Aldolase class I"/>
    <property type="match status" value="1"/>
</dbReference>
<evidence type="ECO:0000313" key="11">
    <source>
        <dbReference type="Proteomes" id="UP000295794"/>
    </source>
</evidence>
<dbReference type="InterPro" id="IPR034457">
    <property type="entry name" value="Organic_radical-activating"/>
</dbReference>
<evidence type="ECO:0000256" key="3">
    <source>
        <dbReference type="ARBA" id="ARBA00022691"/>
    </source>
</evidence>
<dbReference type="PROSITE" id="PS51918">
    <property type="entry name" value="RADICAL_SAM"/>
    <property type="match status" value="1"/>
</dbReference>
<evidence type="ECO:0000259" key="7">
    <source>
        <dbReference type="PROSITE" id="PS51918"/>
    </source>
</evidence>
<proteinExistence type="predicted"/>
<keyword evidence="6" id="KW-0411">Iron-sulfur</keyword>
<evidence type="ECO:0000313" key="8">
    <source>
        <dbReference type="EMBL" id="STR44811.1"/>
    </source>
</evidence>
<evidence type="ECO:0000256" key="2">
    <source>
        <dbReference type="ARBA" id="ARBA00022485"/>
    </source>
</evidence>
<keyword evidence="9" id="KW-0670">Pyruvate</keyword>
<dbReference type="GO" id="GO:0016829">
    <property type="term" value="F:lyase activity"/>
    <property type="evidence" value="ECO:0007669"/>
    <property type="project" value="UniProtKB-KW"/>
</dbReference>
<keyword evidence="2" id="KW-0004">4Fe-4S</keyword>
<dbReference type="SFLD" id="SFLDG01094">
    <property type="entry name" value="Uncharacterised_Radical_SAM_Su"/>
    <property type="match status" value="1"/>
</dbReference>
<dbReference type="PANTHER" id="PTHR30352">
    <property type="entry name" value="PYRUVATE FORMATE-LYASE-ACTIVATING ENZYME"/>
    <property type="match status" value="1"/>
</dbReference>
<accession>A0A377SS06</accession>
<dbReference type="RefSeq" id="WP_115228569.1">
    <property type="nucleotide sequence ID" value="NZ_CAWOLO010000017.1"/>
</dbReference>
<dbReference type="NCBIfam" id="TIGR02495">
    <property type="entry name" value="NrdG2"/>
    <property type="match status" value="1"/>
</dbReference>
<feature type="domain" description="Radical SAM core" evidence="7">
    <location>
        <begin position="17"/>
        <end position="230"/>
    </location>
</feature>
<reference evidence="8 10" key="1">
    <citation type="submission" date="2018-06" db="EMBL/GenBank/DDBJ databases">
        <authorList>
            <consortium name="Pathogen Informatics"/>
            <person name="Doyle S."/>
        </authorList>
    </citation>
    <scope>NUCLEOTIDE SEQUENCE [LARGE SCALE GENOMIC DNA]</scope>
    <source>
        <strain evidence="8 10">NCTC11159</strain>
    </source>
</reference>
<dbReference type="SFLD" id="SFLDS00029">
    <property type="entry name" value="Radical_SAM"/>
    <property type="match status" value="1"/>
</dbReference>
<dbReference type="InterPro" id="IPR012840">
    <property type="entry name" value="NrdG2"/>
</dbReference>
<evidence type="ECO:0000256" key="1">
    <source>
        <dbReference type="ARBA" id="ARBA00001966"/>
    </source>
</evidence>
<dbReference type="EMBL" id="UGHR01000003">
    <property type="protein sequence ID" value="STR44811.1"/>
    <property type="molecule type" value="Genomic_DNA"/>
</dbReference>
<evidence type="ECO:0000256" key="4">
    <source>
        <dbReference type="ARBA" id="ARBA00022723"/>
    </source>
</evidence>
<protein>
    <submittedName>
        <fullName evidence="8">Pyrroloquinoline quinone biosynthesis protein PqqE</fullName>
    </submittedName>
    <submittedName>
        <fullName evidence="9">Pyruvate formate lyase activating enzyme</fullName>
    </submittedName>
</protein>
<dbReference type="AlphaFoldDB" id="A0A377SS06"/>
<dbReference type="InterPro" id="IPR058240">
    <property type="entry name" value="rSAM_sf"/>
</dbReference>
<dbReference type="GO" id="GO:0051539">
    <property type="term" value="F:4 iron, 4 sulfur cluster binding"/>
    <property type="evidence" value="ECO:0007669"/>
    <property type="project" value="UniProtKB-KW"/>
</dbReference>
<dbReference type="InterPro" id="IPR013785">
    <property type="entry name" value="Aldolase_TIM"/>
</dbReference>
<name>A0A377SS06_9NEIS</name>
<evidence type="ECO:0000313" key="9">
    <source>
        <dbReference type="EMBL" id="TCU82095.1"/>
    </source>
</evidence>
<evidence type="ECO:0000313" key="10">
    <source>
        <dbReference type="Proteomes" id="UP000255108"/>
    </source>
</evidence>
<dbReference type="PANTHER" id="PTHR30352:SF13">
    <property type="entry name" value="GLYCYL-RADICAL ENZYME ACTIVATING ENZYME YJJW-RELATED"/>
    <property type="match status" value="1"/>
</dbReference>
<dbReference type="GO" id="GO:0046872">
    <property type="term" value="F:metal ion binding"/>
    <property type="evidence" value="ECO:0007669"/>
    <property type="project" value="UniProtKB-KW"/>
</dbReference>
<dbReference type="InterPro" id="IPR007197">
    <property type="entry name" value="rSAM"/>
</dbReference>
<dbReference type="OrthoDB" id="9782387at2"/>
<gene>
    <name evidence="9" type="ORF">EV682_11777</name>
    <name evidence="8" type="ORF">NCTC11159_03356</name>
</gene>
<evidence type="ECO:0000256" key="6">
    <source>
        <dbReference type="ARBA" id="ARBA00023014"/>
    </source>
</evidence>
<dbReference type="Pfam" id="PF04055">
    <property type="entry name" value="Radical_SAM"/>
    <property type="match status" value="1"/>
</dbReference>
<dbReference type="Proteomes" id="UP000295794">
    <property type="component" value="Unassembled WGS sequence"/>
</dbReference>
<dbReference type="EMBL" id="SMBT01000017">
    <property type="protein sequence ID" value="TCU82095.1"/>
    <property type="molecule type" value="Genomic_DNA"/>
</dbReference>
<dbReference type="CDD" id="cd01335">
    <property type="entry name" value="Radical_SAM"/>
    <property type="match status" value="1"/>
</dbReference>
<evidence type="ECO:0000256" key="5">
    <source>
        <dbReference type="ARBA" id="ARBA00023004"/>
    </source>
</evidence>
<keyword evidence="11" id="KW-1185">Reference proteome</keyword>
<keyword evidence="4" id="KW-0479">Metal-binding</keyword>